<keyword evidence="3" id="KW-1185">Reference proteome</keyword>
<protein>
    <submittedName>
        <fullName evidence="2">Uncharacterized protein</fullName>
    </submittedName>
</protein>
<feature type="region of interest" description="Disordered" evidence="1">
    <location>
        <begin position="255"/>
        <end position="283"/>
    </location>
</feature>
<evidence type="ECO:0000313" key="3">
    <source>
        <dbReference type="Proteomes" id="UP000324222"/>
    </source>
</evidence>
<comment type="caution">
    <text evidence="2">The sequence shown here is derived from an EMBL/GenBank/DDBJ whole genome shotgun (WGS) entry which is preliminary data.</text>
</comment>
<dbReference type="AlphaFoldDB" id="A0A5B7CRT9"/>
<accession>A0A5B7CRT9</accession>
<feature type="compositionally biased region" description="Basic and acidic residues" evidence="1">
    <location>
        <begin position="95"/>
        <end position="113"/>
    </location>
</feature>
<gene>
    <name evidence="2" type="ORF">E2C01_005139</name>
</gene>
<dbReference type="Proteomes" id="UP000324222">
    <property type="component" value="Unassembled WGS sequence"/>
</dbReference>
<reference evidence="2 3" key="1">
    <citation type="submission" date="2019-05" db="EMBL/GenBank/DDBJ databases">
        <title>Another draft genome of Portunus trituberculatus and its Hox gene families provides insights of decapod evolution.</title>
        <authorList>
            <person name="Jeong J.-H."/>
            <person name="Song I."/>
            <person name="Kim S."/>
            <person name="Choi T."/>
            <person name="Kim D."/>
            <person name="Ryu S."/>
            <person name="Kim W."/>
        </authorList>
    </citation>
    <scope>NUCLEOTIDE SEQUENCE [LARGE SCALE GENOMIC DNA]</scope>
    <source>
        <tissue evidence="2">Muscle</tissue>
    </source>
</reference>
<name>A0A5B7CRT9_PORTR</name>
<evidence type="ECO:0000256" key="1">
    <source>
        <dbReference type="SAM" id="MobiDB-lite"/>
    </source>
</evidence>
<dbReference type="EMBL" id="VSRR010000217">
    <property type="protein sequence ID" value="MPC12442.1"/>
    <property type="molecule type" value="Genomic_DNA"/>
</dbReference>
<organism evidence="2 3">
    <name type="scientific">Portunus trituberculatus</name>
    <name type="common">Swimming crab</name>
    <name type="synonym">Neptunus trituberculatus</name>
    <dbReference type="NCBI Taxonomy" id="210409"/>
    <lineage>
        <taxon>Eukaryota</taxon>
        <taxon>Metazoa</taxon>
        <taxon>Ecdysozoa</taxon>
        <taxon>Arthropoda</taxon>
        <taxon>Crustacea</taxon>
        <taxon>Multicrustacea</taxon>
        <taxon>Malacostraca</taxon>
        <taxon>Eumalacostraca</taxon>
        <taxon>Eucarida</taxon>
        <taxon>Decapoda</taxon>
        <taxon>Pleocyemata</taxon>
        <taxon>Brachyura</taxon>
        <taxon>Eubrachyura</taxon>
        <taxon>Portunoidea</taxon>
        <taxon>Portunidae</taxon>
        <taxon>Portuninae</taxon>
        <taxon>Portunus</taxon>
    </lineage>
</organism>
<evidence type="ECO:0000313" key="2">
    <source>
        <dbReference type="EMBL" id="MPC12442.1"/>
    </source>
</evidence>
<feature type="region of interest" description="Disordered" evidence="1">
    <location>
        <begin position="93"/>
        <end position="113"/>
    </location>
</feature>
<proteinExistence type="predicted"/>
<sequence>MTNTETTTPDQHGMREVRQYLADPTMEAGKSATWVLICLHPILALVPHELRGTSAHPLPLHHHTCATVPAGGGAAGASGDRLHATPPRIPLLADAENRSNEDPEEHKKPENIKPRTLTSFVARSVLTQSAGPAWVTLAVWHATPDGTLALQYRHHHLLENMWHEGQLDKASQEAEKEGDKEEEPVCGLDIKTLTECLGGIEKALETLKERDPNPAKSSKVAHDPVRQAILSHLPILLQLALPQYPFFKPLKHADPATVDPSISASDSADDDVFSLSAHSAENE</sequence>